<reference evidence="9" key="1">
    <citation type="submission" date="2020-06" db="EMBL/GenBank/DDBJ databases">
        <authorList>
            <consortium name="Plant Systems Biology data submission"/>
        </authorList>
    </citation>
    <scope>NUCLEOTIDE SEQUENCE</scope>
    <source>
        <strain evidence="9">D6</strain>
    </source>
</reference>
<dbReference type="PRINTS" id="PR00463">
    <property type="entry name" value="EP450I"/>
</dbReference>
<dbReference type="PANTHER" id="PTHR24303">
    <property type="entry name" value="HEME-BINDING MONOOXYGENASE FAMILY"/>
    <property type="match status" value="1"/>
</dbReference>
<evidence type="ECO:0000256" key="6">
    <source>
        <dbReference type="PIRSR" id="PIRSR602401-1"/>
    </source>
</evidence>
<evidence type="ECO:0000256" key="8">
    <source>
        <dbReference type="SAM" id="Phobius"/>
    </source>
</evidence>
<keyword evidence="2 6" id="KW-0479">Metal-binding</keyword>
<evidence type="ECO:0000313" key="9">
    <source>
        <dbReference type="EMBL" id="CAB9500073.1"/>
    </source>
</evidence>
<keyword evidence="8" id="KW-1133">Transmembrane helix</keyword>
<evidence type="ECO:0000256" key="3">
    <source>
        <dbReference type="ARBA" id="ARBA00023002"/>
    </source>
</evidence>
<dbReference type="GO" id="GO:0016705">
    <property type="term" value="F:oxidoreductase activity, acting on paired donors, with incorporation or reduction of molecular oxygen"/>
    <property type="evidence" value="ECO:0007669"/>
    <property type="project" value="InterPro"/>
</dbReference>
<organism evidence="9 10">
    <name type="scientific">Seminavis robusta</name>
    <dbReference type="NCBI Taxonomy" id="568900"/>
    <lineage>
        <taxon>Eukaryota</taxon>
        <taxon>Sar</taxon>
        <taxon>Stramenopiles</taxon>
        <taxon>Ochrophyta</taxon>
        <taxon>Bacillariophyta</taxon>
        <taxon>Bacillariophyceae</taxon>
        <taxon>Bacillariophycidae</taxon>
        <taxon>Naviculales</taxon>
        <taxon>Naviculaceae</taxon>
        <taxon>Seminavis</taxon>
    </lineage>
</organism>
<dbReference type="InterPro" id="IPR002401">
    <property type="entry name" value="Cyt_P450_E_grp-I"/>
</dbReference>
<accession>A0A9N8DBQ1</accession>
<dbReference type="OrthoDB" id="47031at2759"/>
<evidence type="ECO:0000256" key="1">
    <source>
        <dbReference type="ARBA" id="ARBA00001971"/>
    </source>
</evidence>
<evidence type="ECO:0000256" key="4">
    <source>
        <dbReference type="ARBA" id="ARBA00023004"/>
    </source>
</evidence>
<evidence type="ECO:0000256" key="7">
    <source>
        <dbReference type="RuleBase" id="RU000461"/>
    </source>
</evidence>
<keyword evidence="8" id="KW-0472">Membrane</keyword>
<evidence type="ECO:0000256" key="5">
    <source>
        <dbReference type="ARBA" id="ARBA00023033"/>
    </source>
</evidence>
<dbReference type="EMBL" id="CAICTM010000074">
    <property type="protein sequence ID" value="CAB9500073.1"/>
    <property type="molecule type" value="Genomic_DNA"/>
</dbReference>
<dbReference type="Proteomes" id="UP001153069">
    <property type="component" value="Unassembled WGS sequence"/>
</dbReference>
<comment type="caution">
    <text evidence="9">The sequence shown here is derived from an EMBL/GenBank/DDBJ whole genome shotgun (WGS) entry which is preliminary data.</text>
</comment>
<dbReference type="InterPro" id="IPR017972">
    <property type="entry name" value="Cyt_P450_CS"/>
</dbReference>
<dbReference type="Gene3D" id="1.10.630.10">
    <property type="entry name" value="Cytochrome P450"/>
    <property type="match status" value="1"/>
</dbReference>
<dbReference type="PANTHER" id="PTHR24303:SF31">
    <property type="entry name" value="CYTOCHROME P450 307A1-RELATED"/>
    <property type="match status" value="1"/>
</dbReference>
<comment type="similarity">
    <text evidence="7">Belongs to the cytochrome P450 family.</text>
</comment>
<keyword evidence="6 7" id="KW-0349">Heme</keyword>
<evidence type="ECO:0000313" key="10">
    <source>
        <dbReference type="Proteomes" id="UP001153069"/>
    </source>
</evidence>
<feature type="binding site" description="axial binding residue" evidence="6">
    <location>
        <position position="470"/>
    </location>
    <ligand>
        <name>heme</name>
        <dbReference type="ChEBI" id="CHEBI:30413"/>
    </ligand>
    <ligandPart>
        <name>Fe</name>
        <dbReference type="ChEBI" id="CHEBI:18248"/>
    </ligandPart>
</feature>
<dbReference type="GO" id="GO:0005506">
    <property type="term" value="F:iron ion binding"/>
    <property type="evidence" value="ECO:0007669"/>
    <property type="project" value="InterPro"/>
</dbReference>
<proteinExistence type="inferred from homology"/>
<comment type="cofactor">
    <cofactor evidence="1 6">
        <name>heme</name>
        <dbReference type="ChEBI" id="CHEBI:30413"/>
    </cofactor>
</comment>
<evidence type="ECO:0000256" key="2">
    <source>
        <dbReference type="ARBA" id="ARBA00022723"/>
    </source>
</evidence>
<dbReference type="InterPro" id="IPR036396">
    <property type="entry name" value="Cyt_P450_sf"/>
</dbReference>
<keyword evidence="8" id="KW-0812">Transmembrane</keyword>
<protein>
    <submittedName>
        <fullName evidence="9">Cytochrome P450</fullName>
    </submittedName>
</protein>
<feature type="transmembrane region" description="Helical" evidence="8">
    <location>
        <begin position="16"/>
        <end position="35"/>
    </location>
</feature>
<dbReference type="SUPFAM" id="SSF48264">
    <property type="entry name" value="Cytochrome P450"/>
    <property type="match status" value="1"/>
</dbReference>
<dbReference type="InterPro" id="IPR001128">
    <property type="entry name" value="Cyt_P450"/>
</dbReference>
<dbReference type="Pfam" id="PF00067">
    <property type="entry name" value="p450"/>
    <property type="match status" value="1"/>
</dbReference>
<dbReference type="PROSITE" id="PS00086">
    <property type="entry name" value="CYTOCHROME_P450"/>
    <property type="match status" value="1"/>
</dbReference>
<gene>
    <name evidence="9" type="ORF">SEMRO_75_G041150.1</name>
</gene>
<dbReference type="GO" id="GO:0004497">
    <property type="term" value="F:monooxygenase activity"/>
    <property type="evidence" value="ECO:0007669"/>
    <property type="project" value="UniProtKB-KW"/>
</dbReference>
<dbReference type="AlphaFoldDB" id="A0A9N8DBQ1"/>
<keyword evidence="3 7" id="KW-0560">Oxidoreductase</keyword>
<name>A0A9N8DBQ1_9STRA</name>
<sequence length="540" mass="61193">MTTISDFFGSEPSTSVVLGAGTALFLVCCYVYDLFYGTNKKKFWRTVPGRVPFIGHMHLLGLDLGKILPKLYEWADKYGQEDGGYEFHVHLGRVPVVCSEDRFLELSKYRPFKVRRDPHFSESFRSIGAEGLVTAEGHCWGNQRRIIAPTMNKKNVEDYLRNMKMIATRLIDNWDRRTEDGSSVIINDGVFAMMADILSIAGYGMDLDFINKSDSVLGQDVLHLLTASVFRLMAPFPYWRIPLVGQYLDGAGFRKDRIMKLIGSYVDEYTGNQESLDETQRRTFLGKLFESMKDTKSKITRELMVGNLMTMFMAGTDTNTQAILFCIWKLAADETGLQQELFDEVRDFDVASCTHEDLTTRLPKLKSFMHEVHRYYSGFPVQILEAIDEIVLGGKTIPAYTPFLILMRYPSINKVNPSKMVPIGPKGEQPSEFCPRRWLVTTKDGALSAMTPNTTNNCSFMAFGVGARACPGRIYSEAMTFLTIISLLQRFQISLEAGHEPIFPVFMHIDTVNRDIKLQLKKRSETYVPPSFTGIGPENP</sequence>
<keyword evidence="5 7" id="KW-0503">Monooxygenase</keyword>
<keyword evidence="10" id="KW-1185">Reference proteome</keyword>
<dbReference type="GO" id="GO:0020037">
    <property type="term" value="F:heme binding"/>
    <property type="evidence" value="ECO:0007669"/>
    <property type="project" value="InterPro"/>
</dbReference>
<keyword evidence="4 6" id="KW-0408">Iron</keyword>